<dbReference type="AlphaFoldDB" id="A0A4Q2SHU3"/>
<evidence type="ECO:0000313" key="3">
    <source>
        <dbReference type="Proteomes" id="UP000293291"/>
    </source>
</evidence>
<dbReference type="EMBL" id="SDWU01000005">
    <property type="protein sequence ID" value="RYC03509.1"/>
    <property type="molecule type" value="Genomic_DNA"/>
</dbReference>
<feature type="region of interest" description="Disordered" evidence="1">
    <location>
        <begin position="295"/>
        <end position="321"/>
    </location>
</feature>
<dbReference type="RefSeq" id="WP_129454064.1">
    <property type="nucleotide sequence ID" value="NZ_JACXYX010000008.1"/>
</dbReference>
<organism evidence="2 3">
    <name type="scientific">Nocardioides ganghwensis</name>
    <dbReference type="NCBI Taxonomy" id="252230"/>
    <lineage>
        <taxon>Bacteria</taxon>
        <taxon>Bacillati</taxon>
        <taxon>Actinomycetota</taxon>
        <taxon>Actinomycetes</taxon>
        <taxon>Propionibacteriales</taxon>
        <taxon>Nocardioidaceae</taxon>
        <taxon>Nocardioides</taxon>
    </lineage>
</organism>
<proteinExistence type="predicted"/>
<comment type="caution">
    <text evidence="2">The sequence shown here is derived from an EMBL/GenBank/DDBJ whole genome shotgun (WGS) entry which is preliminary data.</text>
</comment>
<evidence type="ECO:0000313" key="2">
    <source>
        <dbReference type="EMBL" id="RYC03509.1"/>
    </source>
</evidence>
<feature type="compositionally biased region" description="Polar residues" evidence="1">
    <location>
        <begin position="297"/>
        <end position="309"/>
    </location>
</feature>
<sequence length="348" mass="37671">MGERLQTVFLRLFEVRVFHHYWLDEGAVEFSAIADDEARTSRLLTYDVRKVLVVEPSAGTVQLIAGMQGIFRATGLGIVVAVPQRTAVDLDSTFEFHVRAAAFDYTAYTAMTLRPQTVVDVADPADGTIHRYKANVPVLSNLTGAGRGNGAAKRLFLSTEYAGSTAGDGVEALVTSGNQVRQLTGDPPGAPFHVLGARSELPVYVHQGDVPAVVPPAGSTGAPPRGVELATITRVRPSETPGVPPDVVAIIRLAPRRSDDNAFSFANANGTVRTPTRVFEMHLRNRWTTRRYRNQRDGSITSADASPTPLTYFGNEGTDRSPRADALAVERDSNDPTRVTQLISEIYV</sequence>
<keyword evidence="3" id="KW-1185">Reference proteome</keyword>
<gene>
    <name evidence="2" type="ORF">EUA07_05860</name>
</gene>
<name>A0A4Q2SHU3_9ACTN</name>
<evidence type="ECO:0000256" key="1">
    <source>
        <dbReference type="SAM" id="MobiDB-lite"/>
    </source>
</evidence>
<dbReference type="Proteomes" id="UP000293291">
    <property type="component" value="Unassembled WGS sequence"/>
</dbReference>
<dbReference type="OrthoDB" id="5177801at2"/>
<protein>
    <submittedName>
        <fullName evidence="2">Uncharacterized protein</fullName>
    </submittedName>
</protein>
<reference evidence="2 3" key="1">
    <citation type="submission" date="2019-01" db="EMBL/GenBank/DDBJ databases">
        <title>Novel species of Nocardioides.</title>
        <authorList>
            <person name="Liu Q."/>
            <person name="Xin Y.-H."/>
        </authorList>
    </citation>
    <scope>NUCLEOTIDE SEQUENCE [LARGE SCALE GENOMIC DNA]</scope>
    <source>
        <strain evidence="2 3">CGMCC 4.6875</strain>
    </source>
</reference>
<accession>A0A4Q2SHU3</accession>